<comment type="similarity">
    <text evidence="1 4">Belongs to the GDA1/CD39 NTPase family.</text>
</comment>
<keyword evidence="5" id="KW-0472">Membrane</keyword>
<keyword evidence="2 4" id="KW-0378">Hydrolase</keyword>
<evidence type="ECO:0000256" key="3">
    <source>
        <dbReference type="PIRSR" id="PIRSR600407-1"/>
    </source>
</evidence>
<protein>
    <submittedName>
        <fullName evidence="6">Ectonucleoside triphosphate diphosphohydrolase 2a, tandem duplicate 2</fullName>
    </submittedName>
</protein>
<dbReference type="Pfam" id="PF01150">
    <property type="entry name" value="GDA1_CD39"/>
    <property type="match status" value="1"/>
</dbReference>
<evidence type="ECO:0000256" key="4">
    <source>
        <dbReference type="RuleBase" id="RU003833"/>
    </source>
</evidence>
<dbReference type="GO" id="GO:0005886">
    <property type="term" value="C:plasma membrane"/>
    <property type="evidence" value="ECO:0007669"/>
    <property type="project" value="TreeGrafter"/>
</dbReference>
<evidence type="ECO:0000313" key="6">
    <source>
        <dbReference type="Ensembl" id="ENSPREP00000019787.1"/>
    </source>
</evidence>
<keyword evidence="5" id="KW-0812">Transmembrane</keyword>
<dbReference type="PANTHER" id="PTHR11782">
    <property type="entry name" value="ADENOSINE/GUANOSINE DIPHOSPHATASE"/>
    <property type="match status" value="1"/>
</dbReference>
<dbReference type="AlphaFoldDB" id="A0A3P9PDA0"/>
<evidence type="ECO:0000313" key="7">
    <source>
        <dbReference type="Proteomes" id="UP000242638"/>
    </source>
</evidence>
<dbReference type="InterPro" id="IPR000407">
    <property type="entry name" value="GDA1_CD39_NTPase"/>
</dbReference>
<dbReference type="PROSITE" id="PS01238">
    <property type="entry name" value="GDA1_CD39_NTPASE"/>
    <property type="match status" value="1"/>
</dbReference>
<dbReference type="GO" id="GO:0009134">
    <property type="term" value="P:nucleoside diphosphate catabolic process"/>
    <property type="evidence" value="ECO:0007669"/>
    <property type="project" value="TreeGrafter"/>
</dbReference>
<dbReference type="Proteomes" id="UP000242638">
    <property type="component" value="Unassembled WGS sequence"/>
</dbReference>
<dbReference type="GO" id="GO:0004382">
    <property type="term" value="F:GDP phosphatase activity"/>
    <property type="evidence" value="ECO:0007669"/>
    <property type="project" value="TreeGrafter"/>
</dbReference>
<dbReference type="Ensembl" id="ENSPRET00000019999.1">
    <property type="protein sequence ID" value="ENSPREP00000019787.1"/>
    <property type="gene ID" value="ENSPREG00000013366.1"/>
</dbReference>
<dbReference type="GeneTree" id="ENSGT01150000286965"/>
<dbReference type="Bgee" id="ENSPREG00000013366">
    <property type="expression patterns" value="Expressed in head and 1 other cell type or tissue"/>
</dbReference>
<feature type="transmembrane region" description="Helical" evidence="5">
    <location>
        <begin position="12"/>
        <end position="32"/>
    </location>
</feature>
<accession>A0A3P9PDA0</accession>
<reference evidence="6" key="3">
    <citation type="submission" date="2025-09" db="UniProtKB">
        <authorList>
            <consortium name="Ensembl"/>
        </authorList>
    </citation>
    <scope>IDENTIFICATION</scope>
    <source>
        <strain evidence="6">Guanapo</strain>
    </source>
</reference>
<evidence type="ECO:0000256" key="2">
    <source>
        <dbReference type="ARBA" id="ARBA00022801"/>
    </source>
</evidence>
<name>A0A3P9PDA0_POERE</name>
<evidence type="ECO:0000256" key="5">
    <source>
        <dbReference type="SAM" id="Phobius"/>
    </source>
</evidence>
<proteinExistence type="inferred from homology"/>
<dbReference type="Gene3D" id="3.30.420.40">
    <property type="match status" value="1"/>
</dbReference>
<dbReference type="FunFam" id="3.30.420.40:FF:000068">
    <property type="entry name" value="Ectonucleoside triphosphate diphosphohydrolase 1"/>
    <property type="match status" value="1"/>
</dbReference>
<dbReference type="GO" id="GO:0045134">
    <property type="term" value="F:UDP phosphatase activity"/>
    <property type="evidence" value="ECO:0007669"/>
    <property type="project" value="TreeGrafter"/>
</dbReference>
<feature type="active site" description="Proton acceptor" evidence="3">
    <location>
        <position position="166"/>
    </location>
</feature>
<dbReference type="GO" id="GO:0017111">
    <property type="term" value="F:ribonucleoside triphosphate phosphatase activity"/>
    <property type="evidence" value="ECO:0007669"/>
    <property type="project" value="TreeGrafter"/>
</dbReference>
<sequence length="188" mass="20568">MTVRLIGLSKLLLGVSVCVCMVVCPVCLCVALRQTGDLSRYGIVLDAGSSHTSMFIYKWPADKQNGTGVVTQHSECDAKGGGISSYAGKPGEAAKSLEECMNHALKEIPKSRQHQTPLCLGATAGMRLLKLINRTESEQVLKEVRDKLSSYPFKFKEAKILSGQEEGAYGWVTVNYLLENFIKVIRVN</sequence>
<organism evidence="6 7">
    <name type="scientific">Poecilia reticulata</name>
    <name type="common">Guppy</name>
    <name type="synonym">Acanthophacelus reticulatus</name>
    <dbReference type="NCBI Taxonomy" id="8081"/>
    <lineage>
        <taxon>Eukaryota</taxon>
        <taxon>Metazoa</taxon>
        <taxon>Chordata</taxon>
        <taxon>Craniata</taxon>
        <taxon>Vertebrata</taxon>
        <taxon>Euteleostomi</taxon>
        <taxon>Actinopterygii</taxon>
        <taxon>Neopterygii</taxon>
        <taxon>Teleostei</taxon>
        <taxon>Neoteleostei</taxon>
        <taxon>Acanthomorphata</taxon>
        <taxon>Ovalentaria</taxon>
        <taxon>Atherinomorphae</taxon>
        <taxon>Cyprinodontiformes</taxon>
        <taxon>Poeciliidae</taxon>
        <taxon>Poeciliinae</taxon>
        <taxon>Poecilia</taxon>
    </lineage>
</organism>
<reference evidence="6" key="2">
    <citation type="submission" date="2025-08" db="UniProtKB">
        <authorList>
            <consortium name="Ensembl"/>
        </authorList>
    </citation>
    <scope>IDENTIFICATION</scope>
    <source>
        <strain evidence="6">Guanapo</strain>
    </source>
</reference>
<reference evidence="7" key="1">
    <citation type="submission" date="2013-11" db="EMBL/GenBank/DDBJ databases">
        <title>The genomic landscape of the Guanapo guppy.</title>
        <authorList>
            <person name="Kuenstner A."/>
            <person name="Dreyer C."/>
        </authorList>
    </citation>
    <scope>NUCLEOTIDE SEQUENCE</scope>
    <source>
        <strain evidence="7">Guanapo</strain>
    </source>
</reference>
<keyword evidence="5" id="KW-1133">Transmembrane helix</keyword>
<evidence type="ECO:0000256" key="1">
    <source>
        <dbReference type="ARBA" id="ARBA00009283"/>
    </source>
</evidence>
<keyword evidence="7" id="KW-1185">Reference proteome</keyword>
<dbReference type="PANTHER" id="PTHR11782:SF33">
    <property type="entry name" value="ECTONUCLEOSIDE TRIPHOSPHATE DIPHOSPHOHYDROLASE 2"/>
    <property type="match status" value="1"/>
</dbReference>